<organism evidence="2 3">
    <name type="scientific">Thermogemmata fonticola</name>
    <dbReference type="NCBI Taxonomy" id="2755323"/>
    <lineage>
        <taxon>Bacteria</taxon>
        <taxon>Pseudomonadati</taxon>
        <taxon>Planctomycetota</taxon>
        <taxon>Planctomycetia</taxon>
        <taxon>Gemmatales</taxon>
        <taxon>Gemmataceae</taxon>
        <taxon>Thermogemmata</taxon>
    </lineage>
</organism>
<protein>
    <recommendedName>
        <fullName evidence="4">SH3 domain-containing protein</fullName>
    </recommendedName>
</protein>
<sequence>MEGIEWWLTGVSAFQAGVAARDDAAKARQQFAQAAACWEKLWWEGEQTPELARNRARAYYLAGNLPHALVAIHQGLALAPWDRYLQREWAALREEVAKACDPKLRSACQPVSLGRLRRWCSPWEIWGLVTGLWWGGWLALARFRMIRRGYWGVVAGGLLGGAVLLATVWEWEQWQWQSEDCRHPLLILARPSLLRMGNAIEYPPSVPSVLPAGVEGRWAGQRGGWIHLQLPDGTRGWVPATDVLWVHPRVPEGDGGRLPPLP</sequence>
<dbReference type="RefSeq" id="WP_194536174.1">
    <property type="nucleotide sequence ID" value="NZ_JACEFB010000001.1"/>
</dbReference>
<feature type="transmembrane region" description="Helical" evidence="1">
    <location>
        <begin position="149"/>
        <end position="169"/>
    </location>
</feature>
<accession>A0A7V9AAI8</accession>
<evidence type="ECO:0008006" key="4">
    <source>
        <dbReference type="Google" id="ProtNLM"/>
    </source>
</evidence>
<feature type="transmembrane region" description="Helical" evidence="1">
    <location>
        <begin position="125"/>
        <end position="143"/>
    </location>
</feature>
<proteinExistence type="predicted"/>
<dbReference type="InterPro" id="IPR011990">
    <property type="entry name" value="TPR-like_helical_dom_sf"/>
</dbReference>
<dbReference type="Proteomes" id="UP000542342">
    <property type="component" value="Unassembled WGS sequence"/>
</dbReference>
<keyword evidence="1" id="KW-0472">Membrane</keyword>
<dbReference type="AlphaFoldDB" id="A0A7V9AAI8"/>
<dbReference type="EMBL" id="JACEFB010000001">
    <property type="protein sequence ID" value="MBA2224752.1"/>
    <property type="molecule type" value="Genomic_DNA"/>
</dbReference>
<evidence type="ECO:0000313" key="2">
    <source>
        <dbReference type="EMBL" id="MBA2224752.1"/>
    </source>
</evidence>
<evidence type="ECO:0000256" key="1">
    <source>
        <dbReference type="SAM" id="Phobius"/>
    </source>
</evidence>
<dbReference type="SUPFAM" id="SSF48452">
    <property type="entry name" value="TPR-like"/>
    <property type="match status" value="1"/>
</dbReference>
<name>A0A7V9AAI8_9BACT</name>
<evidence type="ECO:0000313" key="3">
    <source>
        <dbReference type="Proteomes" id="UP000542342"/>
    </source>
</evidence>
<comment type="caution">
    <text evidence="2">The sequence shown here is derived from an EMBL/GenBank/DDBJ whole genome shotgun (WGS) entry which is preliminary data.</text>
</comment>
<keyword evidence="3" id="KW-1185">Reference proteome</keyword>
<reference evidence="2 3" key="1">
    <citation type="submission" date="2020-07" db="EMBL/GenBank/DDBJ databases">
        <title>Thermogemmata thermophila gen. nov., sp. nov., a novel moderate thermophilic planctomycete from a Kamchatka hot spring.</title>
        <authorList>
            <person name="Elcheninov A.G."/>
            <person name="Podosokorskaya O.A."/>
            <person name="Kovaleva O.L."/>
            <person name="Novikov A."/>
            <person name="Bonch-Osmolovskaya E.A."/>
            <person name="Toshchakov S.V."/>
            <person name="Kublanov I.V."/>
        </authorList>
    </citation>
    <scope>NUCLEOTIDE SEQUENCE [LARGE SCALE GENOMIC DNA]</scope>
    <source>
        <strain evidence="2 3">2918</strain>
    </source>
</reference>
<gene>
    <name evidence="2" type="ORF">H0921_01090</name>
</gene>
<keyword evidence="1" id="KW-0812">Transmembrane</keyword>
<keyword evidence="1" id="KW-1133">Transmembrane helix</keyword>